<dbReference type="InterPro" id="IPR029056">
    <property type="entry name" value="Ribokinase-like"/>
</dbReference>
<dbReference type="GO" id="GO:0016301">
    <property type="term" value="F:kinase activity"/>
    <property type="evidence" value="ECO:0007669"/>
    <property type="project" value="UniProtKB-KW"/>
</dbReference>
<dbReference type="InterPro" id="IPR011611">
    <property type="entry name" value="PfkB_dom"/>
</dbReference>
<proteinExistence type="predicted"/>
<evidence type="ECO:0000256" key="2">
    <source>
        <dbReference type="ARBA" id="ARBA00022777"/>
    </source>
</evidence>
<dbReference type="AlphaFoldDB" id="K1T5F1"/>
<protein>
    <submittedName>
        <fullName evidence="4">Protein containing Carbohydrate/purine kinase domain protein</fullName>
        <ecNumber evidence="4">2.7.-.-</ecNumber>
    </submittedName>
</protein>
<gene>
    <name evidence="4" type="ORF">OBE_12004</name>
</gene>
<evidence type="ECO:0000256" key="1">
    <source>
        <dbReference type="ARBA" id="ARBA00022679"/>
    </source>
</evidence>
<organism evidence="4">
    <name type="scientific">human gut metagenome</name>
    <dbReference type="NCBI Taxonomy" id="408170"/>
    <lineage>
        <taxon>unclassified sequences</taxon>
        <taxon>metagenomes</taxon>
        <taxon>organismal metagenomes</taxon>
    </lineage>
</organism>
<name>K1T5F1_9ZZZZ</name>
<keyword evidence="1 4" id="KW-0808">Transferase</keyword>
<evidence type="ECO:0000313" key="4">
    <source>
        <dbReference type="EMBL" id="EKC54586.1"/>
    </source>
</evidence>
<accession>K1T5F1</accession>
<feature type="domain" description="Carbohydrate kinase PfkB" evidence="3">
    <location>
        <begin position="1"/>
        <end position="47"/>
    </location>
</feature>
<keyword evidence="2 4" id="KW-0418">Kinase</keyword>
<feature type="non-terminal residue" evidence="4">
    <location>
        <position position="1"/>
    </location>
</feature>
<dbReference type="PANTHER" id="PTHR10584:SF166">
    <property type="entry name" value="RIBOKINASE"/>
    <property type="match status" value="1"/>
</dbReference>
<dbReference type="Gene3D" id="3.40.1190.20">
    <property type="match status" value="1"/>
</dbReference>
<evidence type="ECO:0000259" key="3">
    <source>
        <dbReference type="Pfam" id="PF00294"/>
    </source>
</evidence>
<dbReference type="EMBL" id="AJWZ01008265">
    <property type="protein sequence ID" value="EKC54586.1"/>
    <property type="molecule type" value="Genomic_DNA"/>
</dbReference>
<dbReference type="EC" id="2.7.-.-" evidence="4"/>
<sequence length="52" mass="5375">TGAGDSYIGAVSHSIIEGKSLIEACKFATKCSAITVCRMGAQPSMPTLEDVE</sequence>
<dbReference type="Pfam" id="PF00294">
    <property type="entry name" value="PfkB"/>
    <property type="match status" value="1"/>
</dbReference>
<comment type="caution">
    <text evidence="4">The sequence shown here is derived from an EMBL/GenBank/DDBJ whole genome shotgun (WGS) entry which is preliminary data.</text>
</comment>
<dbReference type="PANTHER" id="PTHR10584">
    <property type="entry name" value="SUGAR KINASE"/>
    <property type="match status" value="1"/>
</dbReference>
<reference evidence="4" key="1">
    <citation type="journal article" date="2013" name="Environ. Microbiol.">
        <title>Microbiota from the distal guts of lean and obese adolescents exhibit partial functional redundancy besides clear differences in community structure.</title>
        <authorList>
            <person name="Ferrer M."/>
            <person name="Ruiz A."/>
            <person name="Lanza F."/>
            <person name="Haange S.B."/>
            <person name="Oberbach A."/>
            <person name="Till H."/>
            <person name="Bargiela R."/>
            <person name="Campoy C."/>
            <person name="Segura M.T."/>
            <person name="Richter M."/>
            <person name="von Bergen M."/>
            <person name="Seifert J."/>
            <person name="Suarez A."/>
        </authorList>
    </citation>
    <scope>NUCLEOTIDE SEQUENCE</scope>
</reference>
<dbReference type="SUPFAM" id="SSF53613">
    <property type="entry name" value="Ribokinase-like"/>
    <property type="match status" value="1"/>
</dbReference>